<dbReference type="Gene3D" id="2.60.40.3470">
    <property type="match status" value="1"/>
</dbReference>
<gene>
    <name evidence="3" type="ORF">ENSA7_30120</name>
</gene>
<feature type="chain" id="PRO_5015640333" evidence="2">
    <location>
        <begin position="25"/>
        <end position="268"/>
    </location>
</feature>
<dbReference type="Proteomes" id="UP000238823">
    <property type="component" value="Unassembled WGS sequence"/>
</dbReference>
<proteinExistence type="predicted"/>
<evidence type="ECO:0000256" key="1">
    <source>
        <dbReference type="SAM" id="MobiDB-lite"/>
    </source>
</evidence>
<keyword evidence="2" id="KW-0732">Signal</keyword>
<accession>A0A2S9YQG4</accession>
<feature type="signal peptide" evidence="2">
    <location>
        <begin position="1"/>
        <end position="24"/>
    </location>
</feature>
<reference evidence="3 4" key="1">
    <citation type="submission" date="2018-03" db="EMBL/GenBank/DDBJ databases">
        <title>Draft Genome Sequences of the Obligatory Marine Myxobacteria Enhygromyxa salina SWB007.</title>
        <authorList>
            <person name="Poehlein A."/>
            <person name="Moghaddam J.A."/>
            <person name="Harms H."/>
            <person name="Alanjari M."/>
            <person name="Koenig G.M."/>
            <person name="Daniel R."/>
            <person name="Schaeberle T.F."/>
        </authorList>
    </citation>
    <scope>NUCLEOTIDE SEQUENCE [LARGE SCALE GENOMIC DNA]</scope>
    <source>
        <strain evidence="3 4">SWB007</strain>
    </source>
</reference>
<feature type="region of interest" description="Disordered" evidence="1">
    <location>
        <begin position="233"/>
        <end position="268"/>
    </location>
</feature>
<feature type="region of interest" description="Disordered" evidence="1">
    <location>
        <begin position="21"/>
        <end position="73"/>
    </location>
</feature>
<evidence type="ECO:0000313" key="3">
    <source>
        <dbReference type="EMBL" id="PRQ07302.1"/>
    </source>
</evidence>
<protein>
    <submittedName>
        <fullName evidence="3">Uncharacterized protein</fullName>
    </submittedName>
</protein>
<dbReference type="EMBL" id="PVNL01000057">
    <property type="protein sequence ID" value="PRQ07302.1"/>
    <property type="molecule type" value="Genomic_DNA"/>
</dbReference>
<dbReference type="AlphaFoldDB" id="A0A2S9YQG4"/>
<name>A0A2S9YQG4_9BACT</name>
<organism evidence="3 4">
    <name type="scientific">Enhygromyxa salina</name>
    <dbReference type="NCBI Taxonomy" id="215803"/>
    <lineage>
        <taxon>Bacteria</taxon>
        <taxon>Pseudomonadati</taxon>
        <taxon>Myxococcota</taxon>
        <taxon>Polyangia</taxon>
        <taxon>Nannocystales</taxon>
        <taxon>Nannocystaceae</taxon>
        <taxon>Enhygromyxa</taxon>
    </lineage>
</organism>
<evidence type="ECO:0000313" key="4">
    <source>
        <dbReference type="Proteomes" id="UP000238823"/>
    </source>
</evidence>
<evidence type="ECO:0000256" key="2">
    <source>
        <dbReference type="SAM" id="SignalP"/>
    </source>
</evidence>
<sequence>MGPRRLVVTSGTAALLLVAGTAWAGPPPPPPSSGDEASGRANAAPPPPTSSRIDATPADPLVIDQRTPDTDLKTNWSYSRGGSLGPNYIGSVEEDPFYAVNPIGYYQGVSLGGGNLPPFAPTEVGGASAVLTWTGFERGDASSRVFFQLSAMVEPDVTTDSARVTIKLPRTSVKIRNNRRKLITKFFNTPVNEVKVNRAGKDVLVVLDLRWEVTPTWRFEAGNNGYTVLVVEFPDSPNQTPSVPPPPPSTPDAGGESGSDAGPFLPAG</sequence>
<comment type="caution">
    <text evidence="3">The sequence shown here is derived from an EMBL/GenBank/DDBJ whole genome shotgun (WGS) entry which is preliminary data.</text>
</comment>